<dbReference type="SUPFAM" id="SSF82866">
    <property type="entry name" value="Multidrug efflux transporter AcrB transmembrane domain"/>
    <property type="match status" value="1"/>
</dbReference>
<feature type="transmembrane region" description="Helical" evidence="3">
    <location>
        <begin position="763"/>
        <end position="789"/>
    </location>
</feature>
<evidence type="ECO:0000256" key="1">
    <source>
        <dbReference type="ARBA" id="ARBA00005585"/>
    </source>
</evidence>
<feature type="domain" description="SSD" evidence="4">
    <location>
        <begin position="659"/>
        <end position="817"/>
    </location>
</feature>
<feature type="transmembrane region" description="Helical" evidence="3">
    <location>
        <begin position="870"/>
        <end position="891"/>
    </location>
</feature>
<dbReference type="Gene3D" id="3.90.550.20">
    <property type="match status" value="1"/>
</dbReference>
<feature type="region of interest" description="Disordered" evidence="2">
    <location>
        <begin position="1467"/>
        <end position="1528"/>
    </location>
</feature>
<feature type="region of interest" description="Disordered" evidence="2">
    <location>
        <begin position="2122"/>
        <end position="2203"/>
    </location>
</feature>
<evidence type="ECO:0000259" key="5">
    <source>
        <dbReference type="PROSITE" id="PS50802"/>
    </source>
</evidence>
<feature type="domain" description="Reverse transcriptase" evidence="6">
    <location>
        <begin position="2813"/>
        <end position="3070"/>
    </location>
</feature>
<dbReference type="InterPro" id="IPR003323">
    <property type="entry name" value="OTU_dom"/>
</dbReference>
<evidence type="ECO:0000259" key="6">
    <source>
        <dbReference type="PROSITE" id="PS50878"/>
    </source>
</evidence>
<dbReference type="Pfam" id="PF12349">
    <property type="entry name" value="Sterol-sensing"/>
    <property type="match status" value="1"/>
</dbReference>
<dbReference type="PROSITE" id="PS50156">
    <property type="entry name" value="SSD"/>
    <property type="match status" value="1"/>
</dbReference>
<feature type="compositionally biased region" description="Polar residues" evidence="2">
    <location>
        <begin position="2172"/>
        <end position="2183"/>
    </location>
</feature>
<feature type="transmembrane region" description="Helical" evidence="3">
    <location>
        <begin position="660"/>
        <end position="678"/>
    </location>
</feature>
<keyword evidence="3" id="KW-1133">Transmembrane helix</keyword>
<reference evidence="7 8" key="1">
    <citation type="submission" date="2016-02" db="EMBL/GenBank/DDBJ databases">
        <title>Genome analysis of coral dinoflagellate symbionts highlights evolutionary adaptations to a symbiotic lifestyle.</title>
        <authorList>
            <person name="Aranda M."/>
            <person name="Li Y."/>
            <person name="Liew Y.J."/>
            <person name="Baumgarten S."/>
            <person name="Simakov O."/>
            <person name="Wilson M."/>
            <person name="Piel J."/>
            <person name="Ashoor H."/>
            <person name="Bougouffa S."/>
            <person name="Bajic V.B."/>
            <person name="Ryu T."/>
            <person name="Ravasi T."/>
            <person name="Bayer T."/>
            <person name="Micklem G."/>
            <person name="Kim H."/>
            <person name="Bhak J."/>
            <person name="Lajeunesse T.C."/>
            <person name="Voolstra C.R."/>
        </authorList>
    </citation>
    <scope>NUCLEOTIDE SEQUENCE [LARGE SCALE GENOMIC DNA]</scope>
    <source>
        <strain evidence="7 8">CCMP2467</strain>
    </source>
</reference>
<feature type="compositionally biased region" description="Low complexity" evidence="2">
    <location>
        <begin position="2149"/>
        <end position="2159"/>
    </location>
</feature>
<dbReference type="CDD" id="cd22744">
    <property type="entry name" value="OTU"/>
    <property type="match status" value="1"/>
</dbReference>
<sequence length="3635" mass="398833">MRRSSSFSVESGPRLGHVCQVVLFSLAGFGLLIALIVASSPPEDNPQSADAVASPRLRTQAARAPLLSLPNFSVILPPGEVPDEFQFLGRGACINQKGEPFWGSSMQYISPPQADGSSLECTKLCQMLPSCTGYQAEGASCFVIADGVFRPSAARGGRSDTRCFWRHPVLRKTQGAYAGQQLPIPQIIWSFWQALPDAPVALTEFVEACLASWRALNPHHQIRLLNSDSVSEYLTEQELPRTFRYLSIQHRSDAIRLAILKKYGGIWVDATTFMTNPLRELLGDNPNVRTFFALPYPWTDQSLKDNDTRVSWIDHPQNWFLAAPSGDLFIHRLQQCVWQFMDGVNRKDFSLSGLFSPQQLEIMPRLGIRAYLSTDACMFRPAAQSDASRDFAKLEAGAMSPLQAWLSCTSRAEEAVAHGLGRVAKSCARNPWKCVTVTVLGCLLCAVGVLRFTARNEARDLWVDQGSQVMKDLEWTEQYFPARGRINRILVTAKDGGSILRLETMAEVFKIADDVKAKSGTDGATFADLCLQVSSGCLNAGVRRYFGTGTTADFNQTVTTQADVLVAVNKANFPDGAPAFADDSLGGIERDGSGSITSATAARVDFILNADSDAMAWEEALVEHFTKDQLTNQGYEHVNAFVQAQRSMDDELNRTVRADIPLFAIAFVVMATFCSIFLGKTASWTQSRRLLGQVEFFLVLFGCIAGYGTSMLIGVPFTVLQQILPFILVGIGIDDAFVISGAFDATDKSLSIPDRIEKAMQRVGVSITLTKVTSISSFLLGATCVFPSVQYFCAYAAISCFYIWVLHCTTFCALLALDARRAEADPPRLDPCFCVAAGPSCMPNKTNSQGTSILETALVAMIKFLTSHPAISFITIVLFLVVAAVSAWQVSLGLSTDFDIMDLSPDRSYLRDFNNVENLHFGALSTGGLSLPCALYVVDEDISSLAVQRHLEEAGAGLMALDNVDSVRGLQSWHTIFTLWALQNKGVLASLPDSAFTAVDTNRTGCQAGLPSGVTSCTSHLVTGSTFLTAVQEFLATPRGRAFEDDVVIQNGEIKVIRIRANHIDTFNSREQVVLLEEVEAFTQQWQAALPGSFVSAQAYIFFDQYRIIVEQMTVSIGLCLAAVLLISALVLAHPLSVLVVLLVLALVFMDLMGNIVLWSLALNSISMINLAQGSSDTSSAKATTNNEGSDMASTGISSGTEADRVSEGITVDVEFAGAQGATLREYFANRWDNGGKSVEAVFLEGGIAHQSDAGANLHLRKEHWVGTVAGNLSPMLHFNFTVTIVLSVVKCGRKAPGYPLVSHGNLSPRLHFNFTVTIVLPVVRTRLGVRAMAGNDSRTYHCIVIVIVVLLVVKCSRKAGEFLTSVQRVTFVLLARPRFVSLHKVGGLLKSESKATSVSRVGLHLFVFHKAGEFLKSAQRVTGMLTARLRFVSLHKAVKEAIKEAFGAGLMNPAPDPPVVRSVTAAPAEKGKGKGDKPQGRNGQPTTEGSTSQRRVPKPGKGRGGDKPVTSPAQDSAWTTVERKSSRAEFNLRPQDWDAPLLLFSDVAKALDKNAEGTCFSAVVRCAAEQRAILHRILAGSKHAYSVLAVSIGRETEQPSDTQRRVPGKVGDALAFRQATVIQFKSTPTGKSPQPTGMKQQAVKIVPKATEVLAVRVSRTFSSKELWESFEKTPQKCIVQWLADRHVNALDSFAWKAEKGDAQGHQLYGLVRLLKSEAEAVLHASGQDGIFLDPTRSMNIKSRIEWVERRSKQEGHPEYHARAIKCAGDLGLIVKGSRLAVRHTSKADDKVPKIWIFEHVPINVDPEQAKAILEGSFVDVTMMRARGAKGGRSFYFRGAHATNPEVDLVPISLDTGEGIITAWARVAPPRAEKVQQRQLPVTAVPLAAKQTFRSTTPVPVPAGSGTTPMEVSNTEDKGGADQESSQDAHKKPEGGEPPSKKVAVAPELRQVPQGLKIDAQPKDGACAFHCFSQGLKKISKGKIDKHPRQLRAECVEHMQKHAEDYKASWDKKGPDGNELTDWDTYIAAVSAESAYVSDLELRALARLYDVKVVLVPQLACFPPVVFHSGQKSPKRCLMLWYSERHLDLLVPEEGKRVPEDIAAVTAAINFDLRVGGGPTSSAVSSTGSWGGPGTVFTEQGGTKRSKRSVSASSSGWKSQPNTVWTGPGATSGPQRTGGSTAQAPEVAEEPLDQQETTGARSKRTVYHWQSHGLKRKTVKFFKCELCPYVIAVKDVPDLCSKRSNHCRRYHGGAGLPGNRTRSAEYVTPLKGPKNKYAWVCPLCPSGITNQLRSALSSTTVVLAKRRHKQDHHPRVSDARWKRLCNIRGLNIAAQRVTKMNHFVAKNLREDIQRQVPRYTTAWKQAGAQVFLSRPEAPSNRRRVGLVTTLHGRALHMPPHSLAATRVAAALVQVQSGGQPVHLVLGAVYGFPNDGESTDQVVQEFLTIVRPLRCRFLLFGDFNWQRGEGGALDNLISTGQLRSLDDAFHGVLPATSPTRARRIDFAVAHPAIAATAIEHMEGPGDHVAVAYTLDLDINFAGHRLSPRASFAKDRNAEKVEALFQSYWCEADFNQCLQQDCLNEAWGYLSTIAERALGACPGTAQPRAFDPIPQPSEHLRRHLRPPRESRGLGGLRRLLRRLRQLHLEPGDERLRRNIVASFSGLRGLVPELPYFSDDLTEAGAVVTRLVQQYEQQEATARFDNWHCTDKSFAQCCAWVKRKADHAQAVFGPPRDIKAATAVHPTQILDEQSEVLNELPRPADMKVELQITAEGLQKATKRMIKKAGGPDGWEASDLVLLPLGFWESAARLWNRALEWGVLPDSWSSALVVLLPKPDGRTRPVGLLAIMWRAGARCLVKQLRGWVSSWTTHQAMGGIAGVGVTDSHLRILGAQQRGCRAFVKQDLSHFFDCLKLEVVLPLLEHYRAPPALSRIVSAVYRQSRRLFRVEQFTSPEFVTVNQGVVQGCPLSPLLSLLVGQAWASYSVLRTPEIQSLVYIDDRLLWPTSRTSAAEESMRMALQRSDFFDSAMGLQCKPEKCALAHHPQQNELVPLMRQRGYPCEHTLEFLGVRFHLESFSCVPLKLHLEKVRWRLRYLRRLGAPLGLLRLLVTALVSSALFWAGGVAKPEEADLKIVATELYSLFKSHFLREAPKILIHELLGWRSEPSFACDMAAFQAVSRQLTQIPEWKDRAPLTEAFASWQTVLPVAVQAVARLGWTVVRNGQALQRVDDLGRLRTFSFGWESLEVLEDWLRVEYRRVFMRRCGRVNYSYHRQEDLATGLDLPAPGIQDYYFLGHRKVFGYATSQSQRRAAAATGGSVWYWTAGQKVDLDDSRCVCLCGQKAPSRAHLTWACDATAQCRSGVEAPVHRAEERLYARGLPQWPPPPPGGEEEEFVAFLAEEVRQAAVEVEQLSGGKFGFQDFELTTPEASDEHWLIAATDGSHRDGVGAYSVALPGGRGGGSGDGAEDQGAFRNELKALQVFFRAVALASQRGLPPRVLWVVVDCQAALLSLQDPEASSLPLLASSAAATSKDLRRAGWQVRPFWCPSHGKRLDWCAPTPLPSALCRLLNDKADEQARGAMERRRADSLRVGWLSLAAQAAQWEERAILASAKAGELFGEKVKAETRRLRAAAVAPP</sequence>
<dbReference type="InterPro" id="IPR038765">
    <property type="entry name" value="Papain-like_cys_pep_sf"/>
</dbReference>
<dbReference type="Pfam" id="PF05704">
    <property type="entry name" value="Caps_synth"/>
    <property type="match status" value="1"/>
</dbReference>
<feature type="compositionally biased region" description="Polar residues" evidence="2">
    <location>
        <begin position="1482"/>
        <end position="1494"/>
    </location>
</feature>
<dbReference type="InterPro" id="IPR053958">
    <property type="entry name" value="HMGCR/SNAP/NPC1-like_SSD"/>
</dbReference>
<feature type="transmembrane region" description="Helical" evidence="3">
    <location>
        <begin position="795"/>
        <end position="817"/>
    </location>
</feature>
<keyword evidence="3" id="KW-0472">Membrane</keyword>
<dbReference type="Gene3D" id="1.20.1640.10">
    <property type="entry name" value="Multidrug efflux transporter AcrB transmembrane domain"/>
    <property type="match status" value="1"/>
</dbReference>
<dbReference type="InterPro" id="IPR000477">
    <property type="entry name" value="RT_dom"/>
</dbReference>
<feature type="transmembrane region" description="Helical" evidence="3">
    <location>
        <begin position="1113"/>
        <end position="1133"/>
    </location>
</feature>
<feature type="domain" description="OTU" evidence="5">
    <location>
        <begin position="1956"/>
        <end position="2093"/>
    </location>
</feature>
<dbReference type="Pfam" id="PF02338">
    <property type="entry name" value="OTU"/>
    <property type="match status" value="1"/>
</dbReference>
<dbReference type="SUPFAM" id="SSF53448">
    <property type="entry name" value="Nucleotide-diphospho-sugar transferases"/>
    <property type="match status" value="1"/>
</dbReference>
<dbReference type="PROSITE" id="PS50878">
    <property type="entry name" value="RT_POL"/>
    <property type="match status" value="1"/>
</dbReference>
<feature type="region of interest" description="Disordered" evidence="2">
    <location>
        <begin position="1891"/>
        <end position="1945"/>
    </location>
</feature>
<dbReference type="InterPro" id="IPR000731">
    <property type="entry name" value="SSD"/>
</dbReference>
<proteinExistence type="inferred from homology"/>
<evidence type="ECO:0000256" key="3">
    <source>
        <dbReference type="SAM" id="Phobius"/>
    </source>
</evidence>
<evidence type="ECO:0000259" key="4">
    <source>
        <dbReference type="PROSITE" id="PS50156"/>
    </source>
</evidence>
<feature type="transmembrane region" description="Helical" evidence="3">
    <location>
        <begin position="690"/>
        <end position="717"/>
    </location>
</feature>
<feature type="compositionally biased region" description="Basic and acidic residues" evidence="2">
    <location>
        <begin position="1470"/>
        <end position="1480"/>
    </location>
</feature>
<evidence type="ECO:0000313" key="8">
    <source>
        <dbReference type="Proteomes" id="UP000186817"/>
    </source>
</evidence>
<feature type="transmembrane region" description="Helical" evidence="3">
    <location>
        <begin position="723"/>
        <end position="743"/>
    </location>
</feature>
<feature type="compositionally biased region" description="Polar residues" evidence="2">
    <location>
        <begin position="1176"/>
        <end position="1201"/>
    </location>
</feature>
<dbReference type="InterPro" id="IPR029044">
    <property type="entry name" value="Nucleotide-diphossugar_trans"/>
</dbReference>
<feature type="region of interest" description="Disordered" evidence="2">
    <location>
        <begin position="1176"/>
        <end position="1204"/>
    </location>
</feature>
<evidence type="ECO:0000313" key="7">
    <source>
        <dbReference type="EMBL" id="OLP78400.1"/>
    </source>
</evidence>
<keyword evidence="8" id="KW-1185">Reference proteome</keyword>
<dbReference type="InterPro" id="IPR008441">
    <property type="entry name" value="AfumC-like_glycosyl_Trfase"/>
</dbReference>
<dbReference type="Gene3D" id="3.90.70.80">
    <property type="match status" value="1"/>
</dbReference>
<keyword evidence="3" id="KW-0812">Transmembrane</keyword>
<evidence type="ECO:0000256" key="2">
    <source>
        <dbReference type="SAM" id="MobiDB-lite"/>
    </source>
</evidence>
<dbReference type="GO" id="GO:0016020">
    <property type="term" value="C:membrane"/>
    <property type="evidence" value="ECO:0007669"/>
    <property type="project" value="TreeGrafter"/>
</dbReference>
<feature type="transmembrane region" description="Helical" evidence="3">
    <location>
        <begin position="21"/>
        <end position="38"/>
    </location>
</feature>
<dbReference type="EMBL" id="LSRX01001618">
    <property type="protein sequence ID" value="OLP78400.1"/>
    <property type="molecule type" value="Genomic_DNA"/>
</dbReference>
<dbReference type="Proteomes" id="UP000186817">
    <property type="component" value="Unassembled WGS sequence"/>
</dbReference>
<accession>A0A1Q9C657</accession>
<dbReference type="PANTHER" id="PTHR10796">
    <property type="entry name" value="PATCHED-RELATED"/>
    <property type="match status" value="1"/>
</dbReference>
<dbReference type="PROSITE" id="PS50802">
    <property type="entry name" value="OTU"/>
    <property type="match status" value="1"/>
</dbReference>
<feature type="transmembrane region" description="Helical" evidence="3">
    <location>
        <begin position="1139"/>
        <end position="1163"/>
    </location>
</feature>
<feature type="compositionally biased region" description="Basic and acidic residues" evidence="2">
    <location>
        <begin position="1915"/>
        <end position="1935"/>
    </location>
</feature>
<name>A0A1Q9C657_SYMMI</name>
<dbReference type="InterPro" id="IPR051697">
    <property type="entry name" value="Patched_domain-protein"/>
</dbReference>
<dbReference type="PANTHER" id="PTHR10796:SF92">
    <property type="entry name" value="PATCHED-RELATED, ISOFORM A"/>
    <property type="match status" value="1"/>
</dbReference>
<dbReference type="SUPFAM" id="SSF54001">
    <property type="entry name" value="Cysteine proteinases"/>
    <property type="match status" value="1"/>
</dbReference>
<dbReference type="GO" id="GO:0016757">
    <property type="term" value="F:glycosyltransferase activity"/>
    <property type="evidence" value="ECO:0007669"/>
    <property type="project" value="InterPro"/>
</dbReference>
<gene>
    <name evidence="7" type="primary">Ptchd3</name>
    <name evidence="7" type="ORF">AK812_SmicGene41429</name>
</gene>
<comment type="similarity">
    <text evidence="1">Belongs to the patched family.</text>
</comment>
<dbReference type="Pfam" id="PF00078">
    <property type="entry name" value="RVT_1"/>
    <property type="match status" value="1"/>
</dbReference>
<protein>
    <submittedName>
        <fullName evidence="7">Patched domain-containing protein 3</fullName>
    </submittedName>
</protein>
<organism evidence="7 8">
    <name type="scientific">Symbiodinium microadriaticum</name>
    <name type="common">Dinoflagellate</name>
    <name type="synonym">Zooxanthella microadriatica</name>
    <dbReference type="NCBI Taxonomy" id="2951"/>
    <lineage>
        <taxon>Eukaryota</taxon>
        <taxon>Sar</taxon>
        <taxon>Alveolata</taxon>
        <taxon>Dinophyceae</taxon>
        <taxon>Suessiales</taxon>
        <taxon>Symbiodiniaceae</taxon>
        <taxon>Symbiodinium</taxon>
    </lineage>
</organism>
<dbReference type="OrthoDB" id="435313at2759"/>
<comment type="caution">
    <text evidence="7">The sequence shown here is derived from an EMBL/GenBank/DDBJ whole genome shotgun (WGS) entry which is preliminary data.</text>
</comment>